<evidence type="ECO:0000256" key="2">
    <source>
        <dbReference type="SAM" id="Phobius"/>
    </source>
</evidence>
<keyword evidence="2" id="KW-1133">Transmembrane helix</keyword>
<protein>
    <submittedName>
        <fullName evidence="3">Uncharacterized protein</fullName>
    </submittedName>
</protein>
<sequence>MNPTAAKQKQGKVTTSDVFSKKSRRRVGLLSAGLASTSGMLSIISGVTGQSYALTVGFGVGAGFCSLVAGSIGFYEQLYAKSPRKKEDPEQGRIPIELKLSSSISLFRDVEVPVTTAVKQTGALRARNVARPSYTPYDPSLRSKTYSEGHGKRRRRGTQVAEVSTGFQAKKKLVPKKTPSKSQVKGKFNGITFLESDAVAASSVAVDVIRAAETANTNRIAFRLLAAEVSALAHTAVGMCSVQVQARQSSDDQDATKSHMDAVIRNTSTASEGSNLATRDIPSFVHSRSTAVRHRSRISNPERGSPLPGRGQPLSRSASGRPGFGLKTGEKATAPGGGVGKLITASLPDILEEDPRQRGDRPTGEVEIASQHMLVPADDLSRGWNYIEDSIGPLKHTSSD</sequence>
<feature type="transmembrane region" description="Helical" evidence="2">
    <location>
        <begin position="52"/>
        <end position="75"/>
    </location>
</feature>
<name>A0ABR3F2F7_9AGAR</name>
<feature type="region of interest" description="Disordered" evidence="1">
    <location>
        <begin position="137"/>
        <end position="160"/>
    </location>
</feature>
<evidence type="ECO:0000313" key="3">
    <source>
        <dbReference type="EMBL" id="KAL0569307.1"/>
    </source>
</evidence>
<organism evidence="3 4">
    <name type="scientific">Marasmius crinis-equi</name>
    <dbReference type="NCBI Taxonomy" id="585013"/>
    <lineage>
        <taxon>Eukaryota</taxon>
        <taxon>Fungi</taxon>
        <taxon>Dikarya</taxon>
        <taxon>Basidiomycota</taxon>
        <taxon>Agaricomycotina</taxon>
        <taxon>Agaricomycetes</taxon>
        <taxon>Agaricomycetidae</taxon>
        <taxon>Agaricales</taxon>
        <taxon>Marasmiineae</taxon>
        <taxon>Marasmiaceae</taxon>
        <taxon>Marasmius</taxon>
    </lineage>
</organism>
<evidence type="ECO:0000313" key="4">
    <source>
        <dbReference type="Proteomes" id="UP001465976"/>
    </source>
</evidence>
<feature type="transmembrane region" description="Helical" evidence="2">
    <location>
        <begin position="27"/>
        <end position="46"/>
    </location>
</feature>
<accession>A0ABR3F2F7</accession>
<keyword evidence="2" id="KW-0812">Transmembrane</keyword>
<evidence type="ECO:0000256" key="1">
    <source>
        <dbReference type="SAM" id="MobiDB-lite"/>
    </source>
</evidence>
<proteinExistence type="predicted"/>
<dbReference type="EMBL" id="JBAHYK010001149">
    <property type="protein sequence ID" value="KAL0569307.1"/>
    <property type="molecule type" value="Genomic_DNA"/>
</dbReference>
<keyword evidence="4" id="KW-1185">Reference proteome</keyword>
<feature type="region of interest" description="Disordered" evidence="1">
    <location>
        <begin position="287"/>
        <end position="341"/>
    </location>
</feature>
<comment type="caution">
    <text evidence="3">The sequence shown here is derived from an EMBL/GenBank/DDBJ whole genome shotgun (WGS) entry which is preliminary data.</text>
</comment>
<dbReference type="Proteomes" id="UP001465976">
    <property type="component" value="Unassembled WGS sequence"/>
</dbReference>
<gene>
    <name evidence="3" type="ORF">V5O48_012661</name>
</gene>
<keyword evidence="2" id="KW-0472">Membrane</keyword>
<reference evidence="3 4" key="1">
    <citation type="submission" date="2024-02" db="EMBL/GenBank/DDBJ databases">
        <title>A draft genome for the cacao thread blight pathogen Marasmius crinis-equi.</title>
        <authorList>
            <person name="Cohen S.P."/>
            <person name="Baruah I.K."/>
            <person name="Amoako-Attah I."/>
            <person name="Bukari Y."/>
            <person name="Meinhardt L.W."/>
            <person name="Bailey B.A."/>
        </authorList>
    </citation>
    <scope>NUCLEOTIDE SEQUENCE [LARGE SCALE GENOMIC DNA]</scope>
    <source>
        <strain evidence="3 4">GH-76</strain>
    </source>
</reference>